<protein>
    <submittedName>
        <fullName evidence="10">B12-binding domain-containing radical SAM protein</fullName>
    </submittedName>
</protein>
<dbReference type="SFLD" id="SFLDS00029">
    <property type="entry name" value="Radical_SAM"/>
    <property type="match status" value="1"/>
</dbReference>
<dbReference type="InterPro" id="IPR006638">
    <property type="entry name" value="Elp3/MiaA/NifB-like_rSAM"/>
</dbReference>
<name>A0ABV6YSK8_UNCC1</name>
<dbReference type="Pfam" id="PF02310">
    <property type="entry name" value="B12-binding"/>
    <property type="match status" value="1"/>
</dbReference>
<evidence type="ECO:0000313" key="10">
    <source>
        <dbReference type="EMBL" id="MFC1849164.1"/>
    </source>
</evidence>
<dbReference type="Gene3D" id="3.80.30.20">
    <property type="entry name" value="tm_1862 like domain"/>
    <property type="match status" value="1"/>
</dbReference>
<evidence type="ECO:0000256" key="6">
    <source>
        <dbReference type="ARBA" id="ARBA00023004"/>
    </source>
</evidence>
<evidence type="ECO:0000256" key="4">
    <source>
        <dbReference type="ARBA" id="ARBA00022691"/>
    </source>
</evidence>
<accession>A0ABV6YSK8</accession>
<dbReference type="Pfam" id="PF04055">
    <property type="entry name" value="Radical_SAM"/>
    <property type="match status" value="1"/>
</dbReference>
<dbReference type="PANTHER" id="PTHR43409">
    <property type="entry name" value="ANAEROBIC MAGNESIUM-PROTOPORPHYRIN IX MONOMETHYL ESTER CYCLASE-RELATED"/>
    <property type="match status" value="1"/>
</dbReference>
<dbReference type="PROSITE" id="PS51332">
    <property type="entry name" value="B12_BINDING"/>
    <property type="match status" value="1"/>
</dbReference>
<dbReference type="SFLD" id="SFLDG01123">
    <property type="entry name" value="methyltransferase_(Class_B)"/>
    <property type="match status" value="1"/>
</dbReference>
<dbReference type="EMBL" id="JBHPBY010000024">
    <property type="protein sequence ID" value="MFC1849164.1"/>
    <property type="molecule type" value="Genomic_DNA"/>
</dbReference>
<evidence type="ECO:0000256" key="7">
    <source>
        <dbReference type="ARBA" id="ARBA00023014"/>
    </source>
</evidence>
<dbReference type="InterPro" id="IPR006158">
    <property type="entry name" value="Cobalamin-bd"/>
</dbReference>
<reference evidence="10 11" key="1">
    <citation type="submission" date="2024-09" db="EMBL/GenBank/DDBJ databases">
        <title>Laminarin stimulates single cell rates of sulfate reduction while oxygen inhibits transcriptomic activity in coastal marine sediment.</title>
        <authorList>
            <person name="Lindsay M."/>
            <person name="Orcutt B."/>
            <person name="Emerson D."/>
            <person name="Stepanauskas R."/>
            <person name="D'Angelo T."/>
        </authorList>
    </citation>
    <scope>NUCLEOTIDE SEQUENCE [LARGE SCALE GENOMIC DNA]</scope>
    <source>
        <strain evidence="10">SAG AM-311-K15</strain>
    </source>
</reference>
<gene>
    <name evidence="10" type="ORF">ACFL27_03045</name>
</gene>
<keyword evidence="11" id="KW-1185">Reference proteome</keyword>
<dbReference type="InterPro" id="IPR051198">
    <property type="entry name" value="BchE-like"/>
</dbReference>
<dbReference type="Proteomes" id="UP001594351">
    <property type="component" value="Unassembled WGS sequence"/>
</dbReference>
<comment type="cofactor">
    <cofactor evidence="1">
        <name>[4Fe-4S] cluster</name>
        <dbReference type="ChEBI" id="CHEBI:49883"/>
    </cofactor>
</comment>
<keyword evidence="6" id="KW-0408">Iron</keyword>
<proteinExistence type="predicted"/>
<dbReference type="InterPro" id="IPR058240">
    <property type="entry name" value="rSAM_sf"/>
</dbReference>
<evidence type="ECO:0000256" key="2">
    <source>
        <dbReference type="ARBA" id="ARBA00022603"/>
    </source>
</evidence>
<dbReference type="Gene3D" id="3.40.50.280">
    <property type="entry name" value="Cobalamin-binding domain"/>
    <property type="match status" value="1"/>
</dbReference>
<evidence type="ECO:0000256" key="1">
    <source>
        <dbReference type="ARBA" id="ARBA00001966"/>
    </source>
</evidence>
<dbReference type="SFLD" id="SFLDG01082">
    <property type="entry name" value="B12-binding_domain_containing"/>
    <property type="match status" value="1"/>
</dbReference>
<dbReference type="PROSITE" id="PS51918">
    <property type="entry name" value="RADICAL_SAM"/>
    <property type="match status" value="1"/>
</dbReference>
<feature type="domain" description="B12-binding" evidence="8">
    <location>
        <begin position="1"/>
        <end position="137"/>
    </location>
</feature>
<keyword evidence="3" id="KW-0808">Transferase</keyword>
<evidence type="ECO:0000256" key="5">
    <source>
        <dbReference type="ARBA" id="ARBA00022723"/>
    </source>
</evidence>
<evidence type="ECO:0000256" key="3">
    <source>
        <dbReference type="ARBA" id="ARBA00022679"/>
    </source>
</evidence>
<dbReference type="InterPro" id="IPR023404">
    <property type="entry name" value="rSAM_horseshoe"/>
</dbReference>
<dbReference type="SMART" id="SM00729">
    <property type="entry name" value="Elp3"/>
    <property type="match status" value="1"/>
</dbReference>
<keyword evidence="2" id="KW-0489">Methyltransferase</keyword>
<sequence>MNILLTRPLNQTPMLIPNIGLGYLATALRQAGHKVTILDCIRDKIDVTQFFTVVKQSAYNLIGFQVYTFDVGVLPAYLQAAHEALPSAYLVTGGPHPTAQSEEMLAQFSLLDALFCGEAEPGLPRLCSLLDGKPHQPLSKLYQQEFQEELSLIPGLVFRTDENIVVRNQPQFVPDLDATGFPAWDLLGPEKYPPAPQGTFTRRLPVAPIIVTRGCPYECTFCAAHLMAGRRLRSRSPQNVVDEIVFLCENYGIREIHIEDDNFSLNRKLVKNFCLELLNRNIDVTWSCPNGLRLDSLDKELIQLMEKAGCYSIALGIESGSQRIIDLMKKKLNVVEVTEKIALIRQNSDIKITGFFIIGYPGETVSEIKQTIRFSLQLDLDKVNFGAFMPLPGTSAFEELKQQGVLENLDYSRITEYRTAFTFGELSTRKLRFLLQWSFFRFYIRPHVIFRFLKEIKSFHQVRVLGRRLLEVFWR</sequence>
<dbReference type="InterPro" id="IPR007197">
    <property type="entry name" value="rSAM"/>
</dbReference>
<dbReference type="InterPro" id="IPR036724">
    <property type="entry name" value="Cobalamin-bd_sf"/>
</dbReference>
<organism evidence="10 11">
    <name type="scientific">candidate division CSSED10-310 bacterium</name>
    <dbReference type="NCBI Taxonomy" id="2855610"/>
    <lineage>
        <taxon>Bacteria</taxon>
        <taxon>Bacteria division CSSED10-310</taxon>
    </lineage>
</organism>
<keyword evidence="7" id="KW-0411">Iron-sulfur</keyword>
<dbReference type="SUPFAM" id="SSF52242">
    <property type="entry name" value="Cobalamin (vitamin B12)-binding domain"/>
    <property type="match status" value="1"/>
</dbReference>
<evidence type="ECO:0000313" key="11">
    <source>
        <dbReference type="Proteomes" id="UP001594351"/>
    </source>
</evidence>
<dbReference type="SUPFAM" id="SSF102114">
    <property type="entry name" value="Radical SAM enzymes"/>
    <property type="match status" value="1"/>
</dbReference>
<dbReference type="CDD" id="cd01335">
    <property type="entry name" value="Radical_SAM"/>
    <property type="match status" value="1"/>
</dbReference>
<keyword evidence="5" id="KW-0479">Metal-binding</keyword>
<keyword evidence="4" id="KW-0949">S-adenosyl-L-methionine</keyword>
<evidence type="ECO:0000259" key="8">
    <source>
        <dbReference type="PROSITE" id="PS51332"/>
    </source>
</evidence>
<comment type="caution">
    <text evidence="10">The sequence shown here is derived from an EMBL/GenBank/DDBJ whole genome shotgun (WGS) entry which is preliminary data.</text>
</comment>
<feature type="domain" description="Radical SAM core" evidence="9">
    <location>
        <begin position="201"/>
        <end position="425"/>
    </location>
</feature>
<dbReference type="PANTHER" id="PTHR43409:SF7">
    <property type="entry name" value="BLL1977 PROTEIN"/>
    <property type="match status" value="1"/>
</dbReference>
<evidence type="ECO:0000259" key="9">
    <source>
        <dbReference type="PROSITE" id="PS51918"/>
    </source>
</evidence>
<dbReference type="InterPro" id="IPR034466">
    <property type="entry name" value="Methyltransferase_Class_B"/>
</dbReference>